<dbReference type="GO" id="GO:0005524">
    <property type="term" value="F:ATP binding"/>
    <property type="evidence" value="ECO:0007669"/>
    <property type="project" value="InterPro"/>
</dbReference>
<dbReference type="OrthoDB" id="9779541at2"/>
<dbReference type="SUPFAM" id="SSF56112">
    <property type="entry name" value="Protein kinase-like (PK-like)"/>
    <property type="match status" value="1"/>
</dbReference>
<dbReference type="PROSITE" id="PS50011">
    <property type="entry name" value="PROTEIN_KINASE_DOM"/>
    <property type="match status" value="1"/>
</dbReference>
<name>A0A150Q525_SORCE</name>
<dbReference type="Proteomes" id="UP000075260">
    <property type="component" value="Unassembled WGS sequence"/>
</dbReference>
<comment type="caution">
    <text evidence="2">The sequence shown here is derived from an EMBL/GenBank/DDBJ whole genome shotgun (WGS) entry which is preliminary data.</text>
</comment>
<protein>
    <recommendedName>
        <fullName evidence="1">Protein kinase domain-containing protein</fullName>
    </recommendedName>
</protein>
<gene>
    <name evidence="2" type="ORF">BE15_12165</name>
</gene>
<evidence type="ECO:0000259" key="1">
    <source>
        <dbReference type="PROSITE" id="PS50011"/>
    </source>
</evidence>
<dbReference type="EMBL" id="JEMA01001038">
    <property type="protein sequence ID" value="KYF63079.1"/>
    <property type="molecule type" value="Genomic_DNA"/>
</dbReference>
<dbReference type="Pfam" id="PF00069">
    <property type="entry name" value="Pkinase"/>
    <property type="match status" value="1"/>
</dbReference>
<proteinExistence type="predicted"/>
<dbReference type="GO" id="GO:0004672">
    <property type="term" value="F:protein kinase activity"/>
    <property type="evidence" value="ECO:0007669"/>
    <property type="project" value="InterPro"/>
</dbReference>
<dbReference type="InterPro" id="IPR011009">
    <property type="entry name" value="Kinase-like_dom_sf"/>
</dbReference>
<evidence type="ECO:0000313" key="3">
    <source>
        <dbReference type="Proteomes" id="UP000075260"/>
    </source>
</evidence>
<evidence type="ECO:0000313" key="2">
    <source>
        <dbReference type="EMBL" id="KYF63079.1"/>
    </source>
</evidence>
<accession>A0A150Q525</accession>
<reference evidence="2 3" key="1">
    <citation type="submission" date="2014-02" db="EMBL/GenBank/DDBJ databases">
        <title>The small core and large imbalanced accessory genome model reveals a collaborative survival strategy of Sorangium cellulosum strains in nature.</title>
        <authorList>
            <person name="Han K."/>
            <person name="Peng R."/>
            <person name="Blom J."/>
            <person name="Li Y.-Z."/>
        </authorList>
    </citation>
    <scope>NUCLEOTIDE SEQUENCE [LARGE SCALE GENOMIC DNA]</scope>
    <source>
        <strain evidence="2 3">So0008-312</strain>
    </source>
</reference>
<sequence length="169" mass="18178">MTFGTAGVLEGVHAAGAMHKDVKPQNILVDEGWAEVVLVDFGIASELAQEATEASLPDALGVMLFEVLSGRRPFLDKDPLALVHAHLAKAPPALESLVEGVPAVVARPSSAASRSTPSSGTRRPACSWWTTTPTTAPLCAICWRRSAFRTSRRRAARRRSGWRPSALRR</sequence>
<dbReference type="InterPro" id="IPR000719">
    <property type="entry name" value="Prot_kinase_dom"/>
</dbReference>
<dbReference type="AlphaFoldDB" id="A0A150Q525"/>
<organism evidence="2 3">
    <name type="scientific">Sorangium cellulosum</name>
    <name type="common">Polyangium cellulosum</name>
    <dbReference type="NCBI Taxonomy" id="56"/>
    <lineage>
        <taxon>Bacteria</taxon>
        <taxon>Pseudomonadati</taxon>
        <taxon>Myxococcota</taxon>
        <taxon>Polyangia</taxon>
        <taxon>Polyangiales</taxon>
        <taxon>Polyangiaceae</taxon>
        <taxon>Sorangium</taxon>
    </lineage>
</organism>
<dbReference type="Gene3D" id="1.10.510.10">
    <property type="entry name" value="Transferase(Phosphotransferase) domain 1"/>
    <property type="match status" value="1"/>
</dbReference>
<feature type="domain" description="Protein kinase" evidence="1">
    <location>
        <begin position="1"/>
        <end position="169"/>
    </location>
</feature>
<dbReference type="RefSeq" id="WP_061612327.1">
    <property type="nucleotide sequence ID" value="NZ_JEMA01001038.1"/>
</dbReference>